<name>A0A7U6GJJ4_9GAMM</name>
<accession>A0A7U6GJJ4</accession>
<reference evidence="2 3" key="1">
    <citation type="journal article" date="2014" name="PLoS ONE">
        <title>Physiological and genomic features of a novel sulfur-oxidizing gammaproteobacterium belonging to a previously uncultivated symbiotic lineage isolated from a hydrothermal vent.</title>
        <authorList>
            <person name="Nunoura T."/>
            <person name="Takaki Y."/>
            <person name="Kazama H."/>
            <person name="Kakuta J."/>
            <person name="Shimamura S."/>
            <person name="Makita H."/>
            <person name="Hirai M."/>
            <person name="Miyazaki M."/>
            <person name="Takai K."/>
        </authorList>
    </citation>
    <scope>NUCLEOTIDE SEQUENCE [LARGE SCALE GENOMIC DNA]</scope>
    <source>
        <strain evidence="2 3">Hiromi1</strain>
    </source>
</reference>
<dbReference type="Proteomes" id="UP000031631">
    <property type="component" value="Chromosome"/>
</dbReference>
<protein>
    <recommendedName>
        <fullName evidence="1">YHS domain-containing protein</fullName>
    </recommendedName>
</protein>
<dbReference type="RefSeq" id="WP_041067927.1">
    <property type="nucleotide sequence ID" value="NZ_AP012273.1"/>
</dbReference>
<evidence type="ECO:0000313" key="3">
    <source>
        <dbReference type="Proteomes" id="UP000031631"/>
    </source>
</evidence>
<dbReference type="InterPro" id="IPR007029">
    <property type="entry name" value="YHS_dom"/>
</dbReference>
<feature type="domain" description="YHS" evidence="1">
    <location>
        <begin position="42"/>
        <end position="87"/>
    </location>
</feature>
<evidence type="ECO:0000313" key="2">
    <source>
        <dbReference type="EMBL" id="BAO44773.1"/>
    </source>
</evidence>
<proteinExistence type="predicted"/>
<dbReference type="NCBIfam" id="NF041384">
    <property type="entry name" value="YHS_seleno_dom"/>
    <property type="match status" value="1"/>
</dbReference>
<dbReference type="KEGG" id="tbn:TBH_C1858"/>
<evidence type="ECO:0000259" key="1">
    <source>
        <dbReference type="Pfam" id="PF04945"/>
    </source>
</evidence>
<dbReference type="AlphaFoldDB" id="A0A7U6GJJ4"/>
<keyword evidence="3" id="KW-1185">Reference proteome</keyword>
<dbReference type="EMBL" id="AP012273">
    <property type="protein sequence ID" value="BAO44773.1"/>
    <property type="molecule type" value="Genomic_DNA"/>
</dbReference>
<sequence>MKKIEVSLFFSMLLWLSTGISEDAIYTALFSNAAVGGYDPVTYFTQDSPAKGNQAYALEHEGATWYFISKENRRLFQSNPEKYAPQYGGYCAWAIAHDTTARGDPKQWTLYQGKLYLNYDAAIKKDWEQDKPRWIREADRNWPKVLQ</sequence>
<organism evidence="2 3">
    <name type="scientific">Thiolapillus brandeum</name>
    <dbReference type="NCBI Taxonomy" id="1076588"/>
    <lineage>
        <taxon>Bacteria</taxon>
        <taxon>Pseudomonadati</taxon>
        <taxon>Pseudomonadota</taxon>
        <taxon>Gammaproteobacteria</taxon>
        <taxon>Chromatiales</taxon>
        <taxon>Sedimenticolaceae</taxon>
        <taxon>Thiolapillus</taxon>
    </lineage>
</organism>
<gene>
    <name evidence="2" type="ORF">TBH_C1858</name>
</gene>
<dbReference type="Pfam" id="PF04945">
    <property type="entry name" value="YHS"/>
    <property type="match status" value="1"/>
</dbReference>
<dbReference type="OrthoDB" id="344729at2"/>